<dbReference type="Proteomes" id="UP001152797">
    <property type="component" value="Unassembled WGS sequence"/>
</dbReference>
<dbReference type="PROSITE" id="PS50222">
    <property type="entry name" value="EF_HAND_2"/>
    <property type="match status" value="1"/>
</dbReference>
<dbReference type="InterPro" id="IPR000169">
    <property type="entry name" value="Pept_cys_AS"/>
</dbReference>
<evidence type="ECO:0000313" key="13">
    <source>
        <dbReference type="EMBL" id="CAL4791908.1"/>
    </source>
</evidence>
<dbReference type="InterPro" id="IPR002048">
    <property type="entry name" value="EF_hand_dom"/>
</dbReference>
<evidence type="ECO:0000256" key="4">
    <source>
        <dbReference type="ARBA" id="ARBA00022807"/>
    </source>
</evidence>
<dbReference type="Pfam" id="PF13499">
    <property type="entry name" value="EF-hand_7"/>
    <property type="match status" value="1"/>
</dbReference>
<dbReference type="Gene3D" id="3.90.70.10">
    <property type="entry name" value="Cysteine proteinases"/>
    <property type="match status" value="1"/>
</dbReference>
<reference evidence="12" key="2">
    <citation type="submission" date="2024-04" db="EMBL/GenBank/DDBJ databases">
        <authorList>
            <person name="Chen Y."/>
            <person name="Shah S."/>
            <person name="Dougan E. K."/>
            <person name="Thang M."/>
            <person name="Chan C."/>
        </authorList>
    </citation>
    <scope>NUCLEOTIDE SEQUENCE [LARGE SCALE GENOMIC DNA]</scope>
</reference>
<keyword evidence="4 7" id="KW-0788">Thiol protease</keyword>
<dbReference type="AlphaFoldDB" id="A0A9P1D7R3"/>
<dbReference type="OrthoDB" id="167576at2759"/>
<dbReference type="SMART" id="SM00230">
    <property type="entry name" value="CysPc"/>
    <property type="match status" value="1"/>
</dbReference>
<evidence type="ECO:0000313" key="12">
    <source>
        <dbReference type="EMBL" id="CAL1157971.1"/>
    </source>
</evidence>
<dbReference type="PRINTS" id="PR00704">
    <property type="entry name" value="CALPAIN"/>
</dbReference>
<evidence type="ECO:0000256" key="1">
    <source>
        <dbReference type="ARBA" id="ARBA00007623"/>
    </source>
</evidence>
<dbReference type="SUPFAM" id="SSF54001">
    <property type="entry name" value="Cysteine proteinases"/>
    <property type="match status" value="1"/>
</dbReference>
<dbReference type="EMBL" id="CAMXCT020003453">
    <property type="protein sequence ID" value="CAL1157971.1"/>
    <property type="molecule type" value="Genomic_DNA"/>
</dbReference>
<comment type="similarity">
    <text evidence="1">Belongs to the peptidase C2 family.</text>
</comment>
<dbReference type="GO" id="GO:0006508">
    <property type="term" value="P:proteolysis"/>
    <property type="evidence" value="ECO:0007669"/>
    <property type="project" value="UniProtKB-KW"/>
</dbReference>
<dbReference type="InterPro" id="IPR018247">
    <property type="entry name" value="EF_Hand_1_Ca_BS"/>
</dbReference>
<dbReference type="InterPro" id="IPR038765">
    <property type="entry name" value="Papain-like_cys_pep_sf"/>
</dbReference>
<dbReference type="InterPro" id="IPR001300">
    <property type="entry name" value="Peptidase_C2_calpain_cat"/>
</dbReference>
<accession>A0A9P1D7R3</accession>
<evidence type="ECO:0000256" key="3">
    <source>
        <dbReference type="ARBA" id="ARBA00022801"/>
    </source>
</evidence>
<evidence type="ECO:0000256" key="5">
    <source>
        <dbReference type="ARBA" id="ARBA00022837"/>
    </source>
</evidence>
<dbReference type="CDD" id="cd00051">
    <property type="entry name" value="EFh"/>
    <property type="match status" value="1"/>
</dbReference>
<dbReference type="InterPro" id="IPR022684">
    <property type="entry name" value="Calpain_cysteine_protease"/>
</dbReference>
<evidence type="ECO:0000313" key="14">
    <source>
        <dbReference type="Proteomes" id="UP001152797"/>
    </source>
</evidence>
<evidence type="ECO:0000313" key="11">
    <source>
        <dbReference type="EMBL" id="CAI4004596.1"/>
    </source>
</evidence>
<keyword evidence="2 7" id="KW-0645">Protease</keyword>
<feature type="region of interest" description="Disordered" evidence="8">
    <location>
        <begin position="716"/>
        <end position="781"/>
    </location>
</feature>
<dbReference type="Pfam" id="PF00648">
    <property type="entry name" value="Peptidase_C2"/>
    <property type="match status" value="2"/>
</dbReference>
<evidence type="ECO:0000256" key="7">
    <source>
        <dbReference type="PROSITE-ProRule" id="PRU00239"/>
    </source>
</evidence>
<keyword evidence="14" id="KW-1185">Reference proteome</keyword>
<keyword evidence="3 7" id="KW-0378">Hydrolase</keyword>
<dbReference type="EMBL" id="CAMXCT030003453">
    <property type="protein sequence ID" value="CAL4791908.1"/>
    <property type="molecule type" value="Genomic_DNA"/>
</dbReference>
<evidence type="ECO:0000256" key="2">
    <source>
        <dbReference type="ARBA" id="ARBA00022670"/>
    </source>
</evidence>
<feature type="compositionally biased region" description="Basic and acidic residues" evidence="8">
    <location>
        <begin position="752"/>
        <end position="775"/>
    </location>
</feature>
<keyword evidence="5" id="KW-0106">Calcium</keyword>
<evidence type="ECO:0000256" key="6">
    <source>
        <dbReference type="PIRSR" id="PIRSR622684-1"/>
    </source>
</evidence>
<reference evidence="11" key="1">
    <citation type="submission" date="2022-10" db="EMBL/GenBank/DDBJ databases">
        <authorList>
            <person name="Chen Y."/>
            <person name="Dougan E. K."/>
            <person name="Chan C."/>
            <person name="Rhodes N."/>
            <person name="Thang M."/>
        </authorList>
    </citation>
    <scope>NUCLEOTIDE SEQUENCE</scope>
</reference>
<feature type="active site" evidence="7">
    <location>
        <position position="628"/>
    </location>
</feature>
<evidence type="ECO:0000259" key="9">
    <source>
        <dbReference type="PROSITE" id="PS50203"/>
    </source>
</evidence>
<feature type="domain" description="Calpain catalytic" evidence="9">
    <location>
        <begin position="304"/>
        <end position="705"/>
    </location>
</feature>
<dbReference type="SUPFAM" id="SSF47473">
    <property type="entry name" value="EF-hand"/>
    <property type="match status" value="1"/>
</dbReference>
<dbReference type="PROSITE" id="PS50203">
    <property type="entry name" value="CALPAIN_CAT"/>
    <property type="match status" value="1"/>
</dbReference>
<proteinExistence type="inferred from homology"/>
<dbReference type="InterPro" id="IPR011992">
    <property type="entry name" value="EF-hand-dom_pair"/>
</dbReference>
<dbReference type="SMART" id="SM00054">
    <property type="entry name" value="EFh"/>
    <property type="match status" value="2"/>
</dbReference>
<name>A0A9P1D7R3_9DINO</name>
<dbReference type="PANTHER" id="PTHR10183">
    <property type="entry name" value="CALPAIN"/>
    <property type="match status" value="1"/>
</dbReference>
<feature type="active site" evidence="6 7">
    <location>
        <position position="362"/>
    </location>
</feature>
<dbReference type="GO" id="GO:0004198">
    <property type="term" value="F:calcium-dependent cysteine-type endopeptidase activity"/>
    <property type="evidence" value="ECO:0007669"/>
    <property type="project" value="InterPro"/>
</dbReference>
<feature type="active site" evidence="7">
    <location>
        <position position="648"/>
    </location>
</feature>
<feature type="domain" description="EF-hand" evidence="10">
    <location>
        <begin position="2"/>
        <end position="37"/>
    </location>
</feature>
<protein>
    <submittedName>
        <fullName evidence="13">Calpain catalytic domain-containing protein</fullName>
    </submittedName>
</protein>
<dbReference type="PANTHER" id="PTHR10183:SF379">
    <property type="entry name" value="CALPAIN-5"/>
    <property type="match status" value="1"/>
</dbReference>
<evidence type="ECO:0000256" key="8">
    <source>
        <dbReference type="SAM" id="MobiDB-lite"/>
    </source>
</evidence>
<sequence>MSVNQAVLEAFQRFDLDKNGSISFEELVQVLKLLDEDAWDDANINALLARADSNGDGALQVVEFLNWIFAENANTFDLGKNFEGTVATSLVVSGCSRDINGTYVQKLGSSYNHRPIFYCAASKRHLFYHRGYGQWSIFWKPSQKATARLKTQRAPHMAEESWEVWQIGKKGFEEEPDMTCTLEKKTDEELLAEAPKGVKGGGYGHFKKQEELLNGRPVYFSAATDNIARKPLYFVYVQKNSWGLENVWMLCEAAENDTYAWRTSGKTFCFSPDRAHWPTSSDWKEALYVEALSLSFADRGVEEGWVDPAFPHSAESLGGTCQEIDGQEPVWRRAPALTVNEPTLFGENTEPADICQGRVGDCWLIAAIAAVAEFPHYLEDQVFARKELAEDGKYELRLYDLHADKFDERSTFVVDDYIPCFPGTWYGPARPAFANGTDKLFAPILEKAFAKYYGSYSKLDGGGSTYAIAMMTGETRGLNFAALHEYDDKSHRFEVIKQGGLAVYQDKDPQSKKTGVLPEGVTLEICEVHGQRISFVNPEGNESFPNSGWISSYVAGRRTIKITGWFRWQMRENVVSSMGQKIGQAKQVDDPFRMLVDYDARNYLMTAGIVGPEAWRRKFYQDGLVTPHAYSLLSVKEVGGLRMVCLRNPWGRGGGKEWLGGWKDGAQEWKANPQVADALEVDFKADGIFWLEWEDFQYLFKSFYVYPKEMPTKRGDFNLGGSKEPITQLATPSDVPQQPRAKAEDSTNAEAGRAEKPARPSPKAEDEPTWNEKHQCNQTWC</sequence>
<gene>
    <name evidence="11" type="ORF">C1SCF055_LOCUS30373</name>
</gene>
<dbReference type="PROSITE" id="PS00139">
    <property type="entry name" value="THIOL_PROTEASE_CYS"/>
    <property type="match status" value="1"/>
</dbReference>
<dbReference type="GO" id="GO:0005509">
    <property type="term" value="F:calcium ion binding"/>
    <property type="evidence" value="ECO:0007669"/>
    <property type="project" value="InterPro"/>
</dbReference>
<dbReference type="PROSITE" id="PS00018">
    <property type="entry name" value="EF_HAND_1"/>
    <property type="match status" value="2"/>
</dbReference>
<dbReference type="EMBL" id="CAMXCT010003453">
    <property type="protein sequence ID" value="CAI4004596.1"/>
    <property type="molecule type" value="Genomic_DNA"/>
</dbReference>
<comment type="caution">
    <text evidence="11">The sequence shown here is derived from an EMBL/GenBank/DDBJ whole genome shotgun (WGS) entry which is preliminary data.</text>
</comment>
<dbReference type="Gene3D" id="1.10.238.10">
    <property type="entry name" value="EF-hand"/>
    <property type="match status" value="1"/>
</dbReference>
<evidence type="ECO:0000259" key="10">
    <source>
        <dbReference type="PROSITE" id="PS50222"/>
    </source>
</evidence>
<organism evidence="11">
    <name type="scientific">Cladocopium goreaui</name>
    <dbReference type="NCBI Taxonomy" id="2562237"/>
    <lineage>
        <taxon>Eukaryota</taxon>
        <taxon>Sar</taxon>
        <taxon>Alveolata</taxon>
        <taxon>Dinophyceae</taxon>
        <taxon>Suessiales</taxon>
        <taxon>Symbiodiniaceae</taxon>
        <taxon>Cladocopium</taxon>
    </lineage>
</organism>